<evidence type="ECO:0000256" key="2">
    <source>
        <dbReference type="ARBA" id="ARBA00022692"/>
    </source>
</evidence>
<keyword evidence="4 7" id="KW-0472">Membrane</keyword>
<dbReference type="GO" id="GO:0009252">
    <property type="term" value="P:peptidoglycan biosynthetic process"/>
    <property type="evidence" value="ECO:0007669"/>
    <property type="project" value="UniProtKB-UniRule"/>
</dbReference>
<evidence type="ECO:0000256" key="7">
    <source>
        <dbReference type="HAMAP-Rule" id="MF_02065"/>
    </source>
</evidence>
<comment type="catalytic activity">
    <reaction evidence="7">
        <text>a peptidoglycan chain = a peptidoglycan chain with N-acetyl-1,6-anhydromuramyl-[peptide] at the reducing end + a peptidoglycan chain with N-acetylglucosamine at the non-reducing end.</text>
        <dbReference type="EC" id="4.2.2.29"/>
    </reaction>
</comment>
<name>A0A4Y3KHA9_CELUD</name>
<dbReference type="Gene3D" id="3.30.1490.480">
    <property type="entry name" value="Endolytic murein transglycosylase"/>
    <property type="match status" value="1"/>
</dbReference>
<reference evidence="9 10" key="1">
    <citation type="submission" date="2019-06" db="EMBL/GenBank/DDBJ databases">
        <title>Whole genome shotgun sequence of Cellulomonas uda NBRC 3747.</title>
        <authorList>
            <person name="Hosoyama A."/>
            <person name="Uohara A."/>
            <person name="Ohji S."/>
            <person name="Ichikawa N."/>
        </authorList>
    </citation>
    <scope>NUCLEOTIDE SEQUENCE [LARGE SCALE GENOMIC DNA]</scope>
    <source>
        <strain evidence="9 10">NBRC 3747</strain>
    </source>
</reference>
<keyword evidence="10" id="KW-1185">Reference proteome</keyword>
<comment type="similarity">
    <text evidence="7">Belongs to the transglycosylase MltG family.</text>
</comment>
<dbReference type="EC" id="4.2.2.29" evidence="7"/>
<evidence type="ECO:0000256" key="8">
    <source>
        <dbReference type="SAM" id="MobiDB-lite"/>
    </source>
</evidence>
<comment type="subcellular location">
    <subcellularLocation>
        <location evidence="7">Cell membrane</location>
        <topology evidence="7">Single-pass membrane protein</topology>
    </subcellularLocation>
</comment>
<evidence type="ECO:0000313" key="10">
    <source>
        <dbReference type="Proteomes" id="UP000315842"/>
    </source>
</evidence>
<keyword evidence="3 7" id="KW-1133">Transmembrane helix</keyword>
<dbReference type="GO" id="GO:0071555">
    <property type="term" value="P:cell wall organization"/>
    <property type="evidence" value="ECO:0007669"/>
    <property type="project" value="UniProtKB-KW"/>
</dbReference>
<keyword evidence="6 7" id="KW-0961">Cell wall biogenesis/degradation</keyword>
<dbReference type="HAMAP" id="MF_02065">
    <property type="entry name" value="MltG"/>
    <property type="match status" value="1"/>
</dbReference>
<comment type="function">
    <text evidence="7">Functions as a peptidoglycan terminase that cleaves nascent peptidoglycan strands endolytically to terminate their elongation.</text>
</comment>
<evidence type="ECO:0000256" key="5">
    <source>
        <dbReference type="ARBA" id="ARBA00023239"/>
    </source>
</evidence>
<evidence type="ECO:0000256" key="6">
    <source>
        <dbReference type="ARBA" id="ARBA00023316"/>
    </source>
</evidence>
<dbReference type="AlphaFoldDB" id="A0A4Y3KHA9"/>
<evidence type="ECO:0000256" key="3">
    <source>
        <dbReference type="ARBA" id="ARBA00022989"/>
    </source>
</evidence>
<dbReference type="Proteomes" id="UP000315842">
    <property type="component" value="Unassembled WGS sequence"/>
</dbReference>
<feature type="transmembrane region" description="Helical" evidence="7">
    <location>
        <begin position="68"/>
        <end position="90"/>
    </location>
</feature>
<keyword evidence="5 7" id="KW-0456">Lyase</keyword>
<feature type="region of interest" description="Disordered" evidence="8">
    <location>
        <begin position="1"/>
        <end position="63"/>
    </location>
</feature>
<sequence>MTGSQTQWWTTDGAPPRVATPAPDPAAGPASDRAPDHAARTQPPSRRDRRSGRDRQERERQEGRRRTLVVTLVVLALLGGAGYVVASLLAGDDEPAGTQAVRKVSDFSGPGHGSVRVTIEADSGAAAIGAALVEAGVVADADVFAEVYTSQDAGEIAPGTYELALEMSSADAVAALLDPASKASLTVTLPEGLASWQILAKVSEKTTIPLADLQAAAQDPEAIGLPPQAGGKVEGWLAAGTYEVPSDAGAAKVLGQLVARTVKDLTDRGVDPDVWQSVLTKASLVQREMTVDSTRATFARLIENRLEKERPLEIPATVSYGAGTTSPPTEAMRADTGNPYNTYVNLGLPPTPIATPGAASLDAVLAPADGDWLFWTMVDAETGETVFAVTYDEFQEMVAQIDAAKDE</sequence>
<feature type="compositionally biased region" description="Basic and acidic residues" evidence="8">
    <location>
        <begin position="51"/>
        <end position="63"/>
    </location>
</feature>
<feature type="compositionally biased region" description="Low complexity" evidence="8">
    <location>
        <begin position="19"/>
        <end position="32"/>
    </location>
</feature>
<feature type="site" description="Important for catalytic activity" evidence="7">
    <location>
        <position position="288"/>
    </location>
</feature>
<accession>A0A4Y3KHA9</accession>
<evidence type="ECO:0000256" key="1">
    <source>
        <dbReference type="ARBA" id="ARBA00022475"/>
    </source>
</evidence>
<dbReference type="RefSeq" id="WP_141322109.1">
    <property type="nucleotide sequence ID" value="NZ_BJLP01000059.1"/>
</dbReference>
<gene>
    <name evidence="7" type="primary">mltG</name>
    <name evidence="9" type="ORF">CUD01_28320</name>
</gene>
<dbReference type="NCBIfam" id="TIGR00247">
    <property type="entry name" value="endolytic transglycosylase MltG"/>
    <property type="match status" value="1"/>
</dbReference>
<protein>
    <recommendedName>
        <fullName evidence="7">Endolytic murein transglycosylase</fullName>
        <ecNumber evidence="7">4.2.2.29</ecNumber>
    </recommendedName>
    <alternativeName>
        <fullName evidence="7">Peptidoglycan lytic transglycosylase</fullName>
    </alternativeName>
    <alternativeName>
        <fullName evidence="7">Peptidoglycan polymerization terminase</fullName>
    </alternativeName>
</protein>
<dbReference type="InterPro" id="IPR003770">
    <property type="entry name" value="MLTG-like"/>
</dbReference>
<dbReference type="PANTHER" id="PTHR30518">
    <property type="entry name" value="ENDOLYTIC MUREIN TRANSGLYCOSYLASE"/>
    <property type="match status" value="1"/>
</dbReference>
<proteinExistence type="inferred from homology"/>
<dbReference type="PANTHER" id="PTHR30518:SF2">
    <property type="entry name" value="ENDOLYTIC MUREIN TRANSGLYCOSYLASE"/>
    <property type="match status" value="1"/>
</dbReference>
<dbReference type="GO" id="GO:0005886">
    <property type="term" value="C:plasma membrane"/>
    <property type="evidence" value="ECO:0007669"/>
    <property type="project" value="UniProtKB-SubCell"/>
</dbReference>
<feature type="compositionally biased region" description="Polar residues" evidence="8">
    <location>
        <begin position="1"/>
        <end position="10"/>
    </location>
</feature>
<dbReference type="GO" id="GO:0008932">
    <property type="term" value="F:lytic endotransglycosylase activity"/>
    <property type="evidence" value="ECO:0007669"/>
    <property type="project" value="UniProtKB-UniRule"/>
</dbReference>
<comment type="caution">
    <text evidence="9">The sequence shown here is derived from an EMBL/GenBank/DDBJ whole genome shotgun (WGS) entry which is preliminary data.</text>
</comment>
<organism evidence="9 10">
    <name type="scientific">Cellulomonas uda</name>
    <dbReference type="NCBI Taxonomy" id="1714"/>
    <lineage>
        <taxon>Bacteria</taxon>
        <taxon>Bacillati</taxon>
        <taxon>Actinomycetota</taxon>
        <taxon>Actinomycetes</taxon>
        <taxon>Micrococcales</taxon>
        <taxon>Cellulomonadaceae</taxon>
        <taxon>Cellulomonas</taxon>
    </lineage>
</organism>
<dbReference type="EMBL" id="BJLP01000059">
    <property type="protein sequence ID" value="GEA82388.1"/>
    <property type="molecule type" value="Genomic_DNA"/>
</dbReference>
<evidence type="ECO:0000256" key="4">
    <source>
        <dbReference type="ARBA" id="ARBA00023136"/>
    </source>
</evidence>
<evidence type="ECO:0000313" key="9">
    <source>
        <dbReference type="EMBL" id="GEA82388.1"/>
    </source>
</evidence>
<keyword evidence="1 7" id="KW-1003">Cell membrane</keyword>
<keyword evidence="2 7" id="KW-0812">Transmembrane</keyword>
<dbReference type="Pfam" id="PF02618">
    <property type="entry name" value="YceG"/>
    <property type="match status" value="1"/>
</dbReference>